<dbReference type="InterPro" id="IPR007355">
    <property type="entry name" value="DUF424"/>
</dbReference>
<comment type="caution">
    <text evidence="1">The sequence shown here is derived from an EMBL/GenBank/DDBJ whole genome shotgun (WGS) entry which is preliminary data.</text>
</comment>
<gene>
    <name evidence="1" type="ORF">GCM10009037_12030</name>
</gene>
<dbReference type="RefSeq" id="WP_188880306.1">
    <property type="nucleotide sequence ID" value="NZ_BMPF01000001.1"/>
</dbReference>
<proteinExistence type="predicted"/>
<evidence type="ECO:0008006" key="3">
    <source>
        <dbReference type="Google" id="ProtNLM"/>
    </source>
</evidence>
<evidence type="ECO:0000313" key="1">
    <source>
        <dbReference type="EMBL" id="GGL29893.1"/>
    </source>
</evidence>
<sequence>MSVRLTERRTDRGVLVAAADSDIVGDTYDNGTVSITVEADFYGDAEAETDPDALVESLGRATVANLVGDTAVAAAIEAGYVEEANVLDLGGVPHAQYMRL</sequence>
<dbReference type="OrthoDB" id="18015at2157"/>
<evidence type="ECO:0000313" key="2">
    <source>
        <dbReference type="Proteomes" id="UP000628840"/>
    </source>
</evidence>
<protein>
    <recommendedName>
        <fullName evidence="3">DUF424 domain-containing protein</fullName>
    </recommendedName>
</protein>
<dbReference type="Pfam" id="PF04242">
    <property type="entry name" value="DUF424"/>
    <property type="match status" value="1"/>
</dbReference>
<dbReference type="EMBL" id="BMPF01000001">
    <property type="protein sequence ID" value="GGL29893.1"/>
    <property type="molecule type" value="Genomic_DNA"/>
</dbReference>
<name>A0A830F8F4_9EURY</name>
<dbReference type="Gene3D" id="3.30.1860.10">
    <property type="entry name" value="uncharacterized conserved protein from methanopyrus kandleri domain like"/>
    <property type="match status" value="1"/>
</dbReference>
<accession>A0A830F8F4</accession>
<reference evidence="1 2" key="1">
    <citation type="journal article" date="2019" name="Int. J. Syst. Evol. Microbiol.">
        <title>The Global Catalogue of Microorganisms (GCM) 10K type strain sequencing project: providing services to taxonomists for standard genome sequencing and annotation.</title>
        <authorList>
            <consortium name="The Broad Institute Genomics Platform"/>
            <consortium name="The Broad Institute Genome Sequencing Center for Infectious Disease"/>
            <person name="Wu L."/>
            <person name="Ma J."/>
        </authorList>
    </citation>
    <scope>NUCLEOTIDE SEQUENCE [LARGE SCALE GENOMIC DNA]</scope>
    <source>
        <strain evidence="1 2">JCM 19585</strain>
    </source>
</reference>
<organism evidence="1 2">
    <name type="scientific">Halarchaeum grantii</name>
    <dbReference type="NCBI Taxonomy" id="1193105"/>
    <lineage>
        <taxon>Archaea</taxon>
        <taxon>Methanobacteriati</taxon>
        <taxon>Methanobacteriota</taxon>
        <taxon>Stenosarchaea group</taxon>
        <taxon>Halobacteria</taxon>
        <taxon>Halobacteriales</taxon>
        <taxon>Halobacteriaceae</taxon>
    </lineage>
</organism>
<dbReference type="AlphaFoldDB" id="A0A830F8F4"/>
<dbReference type="Proteomes" id="UP000628840">
    <property type="component" value="Unassembled WGS sequence"/>
</dbReference>
<keyword evidence="2" id="KW-1185">Reference proteome</keyword>